<dbReference type="FunFam" id="3.30.70.100:FF:000004">
    <property type="entry name" value="NIPSNAP family protein"/>
    <property type="match status" value="1"/>
</dbReference>
<dbReference type="Gene3D" id="4.10.240.10">
    <property type="entry name" value="Zn(2)-C6 fungal-type DNA-binding domain"/>
    <property type="match status" value="1"/>
</dbReference>
<dbReference type="PANTHER" id="PTHR31313">
    <property type="entry name" value="TY1 ENHANCER ACTIVATOR"/>
    <property type="match status" value="1"/>
</dbReference>
<dbReference type="EMBL" id="LVVM01000230">
    <property type="protein sequence ID" value="OJA21247.1"/>
    <property type="molecule type" value="Genomic_DNA"/>
</dbReference>
<dbReference type="SUPFAM" id="SSF46785">
    <property type="entry name" value="Winged helix' DNA-binding domain"/>
    <property type="match status" value="1"/>
</dbReference>
<dbReference type="STRING" id="180088.A0A1J8QKR0"/>
<dbReference type="PROSITE" id="PS00463">
    <property type="entry name" value="ZN2_CY6_FUNGAL_1"/>
    <property type="match status" value="1"/>
</dbReference>
<dbReference type="SMART" id="SM00066">
    <property type="entry name" value="GAL4"/>
    <property type="match status" value="1"/>
</dbReference>
<dbReference type="InterPro" id="IPR011008">
    <property type="entry name" value="Dimeric_a/b-barrel"/>
</dbReference>
<dbReference type="PROSITE" id="PS50048">
    <property type="entry name" value="ZN2_CY6_FUNGAL_2"/>
    <property type="match status" value="1"/>
</dbReference>
<evidence type="ECO:0000259" key="10">
    <source>
        <dbReference type="PROSITE" id="PS50039"/>
    </source>
</evidence>
<evidence type="ECO:0000256" key="7">
    <source>
        <dbReference type="ARBA" id="ARBA00023242"/>
    </source>
</evidence>
<evidence type="ECO:0000256" key="1">
    <source>
        <dbReference type="ARBA" id="ARBA00004123"/>
    </source>
</evidence>
<evidence type="ECO:0000256" key="4">
    <source>
        <dbReference type="ARBA" id="ARBA00023015"/>
    </source>
</evidence>
<dbReference type="InterPro" id="IPR017956">
    <property type="entry name" value="AT_hook_DNA-bd_motif"/>
</dbReference>
<dbReference type="PANTHER" id="PTHR31313:SF78">
    <property type="entry name" value="TRANSCRIPTION FACTOR DOMAIN-CONTAINING PROTEIN"/>
    <property type="match status" value="1"/>
</dbReference>
<keyword evidence="2" id="KW-0479">Metal-binding</keyword>
<feature type="region of interest" description="Disordered" evidence="9">
    <location>
        <begin position="1234"/>
        <end position="1264"/>
    </location>
</feature>
<feature type="DNA-binding region" description="Fork-head" evidence="8">
    <location>
        <begin position="1304"/>
        <end position="1394"/>
    </location>
</feature>
<dbReference type="Pfam" id="PF07978">
    <property type="entry name" value="NIPSNAP"/>
    <property type="match status" value="1"/>
</dbReference>
<sequence length="1613" mass="180330">MCTDRATAPPFPTRIFQPSSIMLLSIAKKSAHNVALYGARRTISVQSILHGSPEAKKAGDIEIQQHSRIVARGKYVHGFEVHRVKPEAVEEYKAAAEKYYAGIKDAPELHVKLTGSWETLVGQQDTFVHILEYENYAGFDKTTQLIRTSDHAKAYKALLPYVTSRSSQLTQEFAFFPTAPPHAQGGVFELRSYQLKPGTLLEWENAWRRGIEARRKFVAPVGAWFSQVGRLHQVYHMWQYPSLEARKETREKAWQIDGWAETVSKTSQLAKHMDSFILLPLSYSPLKDQFQFKLFVIAMSTRQWNESEPNSDEEINQEILSTRKRSSRACDQCRKTKSKCEPSGTPGICKSCTAAGNACTFLGPSYKRGPPKGYIQAIEQRWHQVESLLGAVLSCPDSAVQQVIADIKQDDLAREILNRVDTGPFGPSGRLSQPAGATKEDFFACIFRSNEASARDSPRSRRQSRISREIVSSSRDNTLSTIPSSEWQDRLSAHLARGHAGHHSVSPSYNLSGAPLQQRRRLDTPSTSSSSSHQPNWNEMYTIDALSDSDGSNESDGPDTAFGQLSLDENQEVRYHGKVSGLHLLGRSSRLDSRHDGGIWNLPMARFWPSAKINKIPAPPDEGVVVGLPSIAMQDHLVDLYFTYAHPVFPVIHKGRFMREYSEWKQNSNPTTPESSGGSPYYANPEPAQTVTKLLLLAIFAIAARYQDNNTATDVEAMWEAGNDYLAQARIVLAQVYHSSRATTCQALLLLGHREFGIGSMEQGWLYIGMAIRMAQDLGLNRAADNWQLHGNKLFSIEENQVRKHIWWACCIADKYSSIYMGRPVSICEGDFDTLLPDPAEYDEDSSADLALSQYISTPLTMSCFRAAASLSILIGSIVTMIYPVRSTGRGSRRAVLNGLESRLDQWYIDLPDNLRYDPASKRNIPPPPVLFIHIKYWSAVLLLHRAFIPDWKGSEQILQNPPNGSDTASLKAFDLCQSAATYVSTIVTTYHEKFNIKRSSPFLSSYILSTGIMHIVTLTLRPSNVQAYIGLRQCLAVLKEMQTTWPSAGRAWDLLNGVKVQVDSNMPPLMHAPDRQKRAADDAFGEKSSDVPQREAFNDLPRDRAPQNSGIQEISTRMMAHMLGLDIPGLEPSTSYYPGYEWWPRTNQPVPQSYHEPSTDAASLMNMNYPPPPNDQDWGVRNLTPDYVYEYQNAPPGHYRIGPTRTSKLNDLATAANLCPALENIMSSLKNLLNPEDDSRSSYHSPTRQPISASPSSPTSDVSANTTVELPQYVPDDDPPYKEHAAHPNCPDTLACLPDTDGRPQHTLPVILRCAILGSSRRRLTIREIYAAMEEKYLYFRTAGPTWKQSVRHHLSLNRLFEKQPRPVTDPGFGSYWTVNLSAPPGTKRPRKRGRPVKANEDSSDPTQQKKRGRPRKSVDLSSTLSSVAVGSGRTMPPCNISAVRTRGKEHDDENGEEDADPGGHGHEMSEDDYESEEDMVIPPHHQSSLAGLNAFGLNEVPSCFPSTSRTVITQLDDNLVDRLQIEMAGLRRQSADAISVSLKISDQLAEAQAEAARAKTTLRTVEGMLEEEVRKRREAEYLADQEVRLRRAAEDTITRMQSQWEANHRAT</sequence>
<evidence type="ECO:0000256" key="6">
    <source>
        <dbReference type="ARBA" id="ARBA00023163"/>
    </source>
</evidence>
<dbReference type="CDD" id="cd00059">
    <property type="entry name" value="FH_FOX"/>
    <property type="match status" value="1"/>
</dbReference>
<keyword evidence="4" id="KW-0805">Transcription regulation</keyword>
<accession>A0A1J8QKR0</accession>
<dbReference type="SMART" id="SM00906">
    <property type="entry name" value="Fungal_trans"/>
    <property type="match status" value="1"/>
</dbReference>
<dbReference type="Proteomes" id="UP000183567">
    <property type="component" value="Unassembled WGS sequence"/>
</dbReference>
<feature type="compositionally biased region" description="Low complexity" evidence="9">
    <location>
        <begin position="1251"/>
        <end position="1264"/>
    </location>
</feature>
<dbReference type="SUPFAM" id="SSF54909">
    <property type="entry name" value="Dimeric alpha+beta barrel"/>
    <property type="match status" value="2"/>
</dbReference>
<dbReference type="Gene3D" id="3.30.70.100">
    <property type="match status" value="2"/>
</dbReference>
<dbReference type="SMART" id="SM00339">
    <property type="entry name" value="FH"/>
    <property type="match status" value="1"/>
</dbReference>
<dbReference type="InterPro" id="IPR001766">
    <property type="entry name" value="Fork_head_dom"/>
</dbReference>
<evidence type="ECO:0000259" key="11">
    <source>
        <dbReference type="PROSITE" id="PS50048"/>
    </source>
</evidence>
<dbReference type="InterPro" id="IPR012577">
    <property type="entry name" value="NIPSNAP"/>
</dbReference>
<dbReference type="GO" id="GO:0043565">
    <property type="term" value="F:sequence-specific DNA binding"/>
    <property type="evidence" value="ECO:0007669"/>
    <property type="project" value="InterPro"/>
</dbReference>
<dbReference type="GO" id="GO:0008270">
    <property type="term" value="F:zinc ion binding"/>
    <property type="evidence" value="ECO:0007669"/>
    <property type="project" value="InterPro"/>
</dbReference>
<dbReference type="PROSITE" id="PS50039">
    <property type="entry name" value="FORK_HEAD_3"/>
    <property type="match status" value="1"/>
</dbReference>
<dbReference type="Pfam" id="PF04082">
    <property type="entry name" value="Fungal_trans"/>
    <property type="match status" value="1"/>
</dbReference>
<evidence type="ECO:0000313" key="13">
    <source>
        <dbReference type="Proteomes" id="UP000183567"/>
    </source>
</evidence>
<keyword evidence="7 8" id="KW-0539">Nucleus</keyword>
<feature type="compositionally biased region" description="Polar residues" evidence="9">
    <location>
        <begin position="1421"/>
        <end position="1430"/>
    </location>
</feature>
<feature type="compositionally biased region" description="Polar residues" evidence="9">
    <location>
        <begin position="476"/>
        <end position="485"/>
    </location>
</feature>
<dbReference type="InterPro" id="IPR001138">
    <property type="entry name" value="Zn2Cys6_DnaBD"/>
</dbReference>
<feature type="compositionally biased region" description="Basic and acidic residues" evidence="9">
    <location>
        <begin position="1073"/>
        <end position="1106"/>
    </location>
</feature>
<feature type="region of interest" description="Disordered" evidence="9">
    <location>
        <begin position="498"/>
        <end position="537"/>
    </location>
</feature>
<evidence type="ECO:0000313" key="12">
    <source>
        <dbReference type="EMBL" id="OJA21247.1"/>
    </source>
</evidence>
<dbReference type="CDD" id="cd12148">
    <property type="entry name" value="fungal_TF_MHR"/>
    <property type="match status" value="1"/>
</dbReference>
<dbReference type="InterPro" id="IPR051615">
    <property type="entry name" value="Transcr_Regulatory_Elem"/>
</dbReference>
<dbReference type="GO" id="GO:0000981">
    <property type="term" value="F:DNA-binding transcription factor activity, RNA polymerase II-specific"/>
    <property type="evidence" value="ECO:0007669"/>
    <property type="project" value="InterPro"/>
</dbReference>
<dbReference type="InterPro" id="IPR036388">
    <property type="entry name" value="WH-like_DNA-bd_sf"/>
</dbReference>
<organism evidence="12 13">
    <name type="scientific">Rhizopogon vesiculosus</name>
    <dbReference type="NCBI Taxonomy" id="180088"/>
    <lineage>
        <taxon>Eukaryota</taxon>
        <taxon>Fungi</taxon>
        <taxon>Dikarya</taxon>
        <taxon>Basidiomycota</taxon>
        <taxon>Agaricomycotina</taxon>
        <taxon>Agaricomycetes</taxon>
        <taxon>Agaricomycetidae</taxon>
        <taxon>Boletales</taxon>
        <taxon>Suillineae</taxon>
        <taxon>Rhizopogonaceae</taxon>
        <taxon>Rhizopogon</taxon>
    </lineage>
</organism>
<comment type="subcellular location">
    <subcellularLocation>
        <location evidence="1 8">Nucleus</location>
    </subcellularLocation>
</comment>
<feature type="region of interest" description="Disordered" evidence="9">
    <location>
        <begin position="454"/>
        <end position="485"/>
    </location>
</feature>
<evidence type="ECO:0000256" key="8">
    <source>
        <dbReference type="PROSITE-ProRule" id="PRU00089"/>
    </source>
</evidence>
<evidence type="ECO:0008006" key="14">
    <source>
        <dbReference type="Google" id="ProtNLM"/>
    </source>
</evidence>
<reference evidence="12 13" key="1">
    <citation type="submission" date="2016-03" db="EMBL/GenBank/DDBJ databases">
        <title>Comparative genomics of the ectomycorrhizal sister species Rhizopogon vinicolor and Rhizopogon vesiculosus (Basidiomycota: Boletales) reveals a divergence of the mating type B locus.</title>
        <authorList>
            <person name="Mujic A.B."/>
            <person name="Kuo A."/>
            <person name="Tritt A."/>
            <person name="Lipzen A."/>
            <person name="Chen C."/>
            <person name="Johnson J."/>
            <person name="Sharma A."/>
            <person name="Barry K."/>
            <person name="Grigoriev I.V."/>
            <person name="Spatafora J.W."/>
        </authorList>
    </citation>
    <scope>NUCLEOTIDE SEQUENCE [LARGE SCALE GENOMIC DNA]</scope>
    <source>
        <strain evidence="12 13">AM-OR11-056</strain>
    </source>
</reference>
<evidence type="ECO:0000256" key="2">
    <source>
        <dbReference type="ARBA" id="ARBA00022723"/>
    </source>
</evidence>
<keyword evidence="5 8" id="KW-0238">DNA-binding</keyword>
<dbReference type="GO" id="GO:0006351">
    <property type="term" value="P:DNA-templated transcription"/>
    <property type="evidence" value="ECO:0007669"/>
    <property type="project" value="InterPro"/>
</dbReference>
<dbReference type="InterPro" id="IPR036864">
    <property type="entry name" value="Zn2-C6_fun-type_DNA-bd_sf"/>
</dbReference>
<evidence type="ECO:0000256" key="3">
    <source>
        <dbReference type="ARBA" id="ARBA00022833"/>
    </source>
</evidence>
<evidence type="ECO:0000256" key="5">
    <source>
        <dbReference type="ARBA" id="ARBA00023125"/>
    </source>
</evidence>
<dbReference type="InterPro" id="IPR007219">
    <property type="entry name" value="XnlR_reg_dom"/>
</dbReference>
<comment type="caution">
    <text evidence="12">The sequence shown here is derived from an EMBL/GenBank/DDBJ whole genome shotgun (WGS) entry which is preliminary data.</text>
</comment>
<name>A0A1J8QKR0_9AGAM</name>
<feature type="region of interest" description="Disordered" evidence="9">
    <location>
        <begin position="1068"/>
        <end position="1108"/>
    </location>
</feature>
<feature type="compositionally biased region" description="Acidic residues" evidence="9">
    <location>
        <begin position="1471"/>
        <end position="1480"/>
    </location>
</feature>
<dbReference type="InterPro" id="IPR036390">
    <property type="entry name" value="WH_DNA-bd_sf"/>
</dbReference>
<keyword evidence="6" id="KW-0804">Transcription</keyword>
<dbReference type="SMART" id="SM00384">
    <property type="entry name" value="AT_hook"/>
    <property type="match status" value="2"/>
</dbReference>
<keyword evidence="3" id="KW-0862">Zinc</keyword>
<feature type="region of interest" description="Disordered" evidence="9">
    <location>
        <begin position="1379"/>
        <end position="1480"/>
    </location>
</feature>
<dbReference type="GO" id="GO:0005634">
    <property type="term" value="C:nucleus"/>
    <property type="evidence" value="ECO:0007669"/>
    <property type="project" value="UniProtKB-SubCell"/>
</dbReference>
<dbReference type="CDD" id="cd00067">
    <property type="entry name" value="GAL4"/>
    <property type="match status" value="1"/>
</dbReference>
<feature type="domain" description="Zn(2)-C6 fungal-type" evidence="11">
    <location>
        <begin position="329"/>
        <end position="361"/>
    </location>
</feature>
<dbReference type="SUPFAM" id="SSF57701">
    <property type="entry name" value="Zn2/Cys6 DNA-binding domain"/>
    <property type="match status" value="1"/>
</dbReference>
<gene>
    <name evidence="12" type="ORF">AZE42_02520</name>
</gene>
<keyword evidence="13" id="KW-1185">Reference proteome</keyword>
<dbReference type="Pfam" id="PF00250">
    <property type="entry name" value="Forkhead"/>
    <property type="match status" value="1"/>
</dbReference>
<dbReference type="Gene3D" id="1.10.10.10">
    <property type="entry name" value="Winged helix-like DNA-binding domain superfamily/Winged helix DNA-binding domain"/>
    <property type="match status" value="1"/>
</dbReference>
<dbReference type="OrthoDB" id="2123952at2759"/>
<dbReference type="Pfam" id="PF00172">
    <property type="entry name" value="Zn_clus"/>
    <property type="match status" value="1"/>
</dbReference>
<protein>
    <recommendedName>
        <fullName evidence="14">Zn(2)-C6 fungal-type domain-containing protein</fullName>
    </recommendedName>
</protein>
<evidence type="ECO:0000256" key="9">
    <source>
        <dbReference type="SAM" id="MobiDB-lite"/>
    </source>
</evidence>
<feature type="domain" description="Fork-head" evidence="10">
    <location>
        <begin position="1304"/>
        <end position="1394"/>
    </location>
</feature>
<proteinExistence type="predicted"/>